<keyword evidence="7 11" id="KW-0067">ATP-binding</keyword>
<dbReference type="Pfam" id="PF01504">
    <property type="entry name" value="PIP5K"/>
    <property type="match status" value="1"/>
</dbReference>
<dbReference type="EC" id="2.7.1.68" evidence="2"/>
<evidence type="ECO:0000259" key="12">
    <source>
        <dbReference type="PROSITE" id="PS51455"/>
    </source>
</evidence>
<keyword evidence="3" id="KW-0597">Phosphoprotein</keyword>
<dbReference type="GO" id="GO:0016308">
    <property type="term" value="F:1-phosphatidylinositol-4-phosphate 5-kinase activity"/>
    <property type="evidence" value="ECO:0007669"/>
    <property type="project" value="UniProtKB-EC"/>
</dbReference>
<dbReference type="EMBL" id="JAANIT010000792">
    <property type="protein sequence ID" value="KAG1544446.1"/>
    <property type="molecule type" value="Genomic_DNA"/>
</dbReference>
<dbReference type="InterPro" id="IPR002498">
    <property type="entry name" value="PInositol-4-P-4/5-kinase_core"/>
</dbReference>
<keyword evidence="5 11" id="KW-0547">Nucleotide-binding</keyword>
<dbReference type="OrthoDB" id="20783at2759"/>
<dbReference type="SUPFAM" id="SSF56104">
    <property type="entry name" value="SAICAR synthase-like"/>
    <property type="match status" value="1"/>
</dbReference>
<dbReference type="PANTHER" id="PTHR23086">
    <property type="entry name" value="PHOSPHATIDYLINOSITOL-4-PHOSPHATE 5-KINASE"/>
    <property type="match status" value="1"/>
</dbReference>
<evidence type="ECO:0000256" key="1">
    <source>
        <dbReference type="ARBA" id="ARBA00000444"/>
    </source>
</evidence>
<proteinExistence type="predicted"/>
<sequence>MPATQSLRSSRGIHDSKNRNAEKDFTLFTNSAFDAPFDTFTRRMSEDIAPFPLDPAPPFIVQTKRAFSTPTLSRHRHTLTPDLGELGPEDQAVLEAEITARRAARRASRKMQNQYDEDDEDDDKVLIGTRVAEGHRNYQLMYDMLTGIRIAVGRVSAKMRKELNDDDFTAAHKLVFDVTGNELTPGVKYDFKFKDYAPWVFRYLREKFHIDAADYMMSLTNKYILSELGSPGKSGSFFYYSRDYRFIIKTIHHTEHKFMRKILKDYYEHVCENPHTLLCRFYGLHRIKLPHGSKIHFVVMGNVLPSNKDVHETYDLKGSTYGRITTDEDLRKNPHAVLKDLNWVNKKKRLELGPQKVSLFLDQLYKDVQLLSRLDIMDYSLLIGIHDIVRGNTENIRDSNLRFVQPHTKEVERKLSRNRRESKADIVRKAIKLSNPVQLDSSLLPETLFDERKYCMFYSEEGGFISTDENNQSTDKVYYLGVIDILTRYSLLKRAEHFFKSFTQNKDTISAIKPVTYGERFIKFIQNTATINYKKEN</sequence>
<dbReference type="GO" id="GO:0005524">
    <property type="term" value="F:ATP binding"/>
    <property type="evidence" value="ECO:0007669"/>
    <property type="project" value="UniProtKB-UniRule"/>
</dbReference>
<reference evidence="13" key="1">
    <citation type="journal article" date="2020" name="Microb. Genom.">
        <title>Genetic diversity of clinical and environmental Mucorales isolates obtained from an investigation of mucormycosis cases among solid organ transplant recipients.</title>
        <authorList>
            <person name="Nguyen M.H."/>
            <person name="Kaul D."/>
            <person name="Muto C."/>
            <person name="Cheng S.J."/>
            <person name="Richter R.A."/>
            <person name="Bruno V.M."/>
            <person name="Liu G."/>
            <person name="Beyhan S."/>
            <person name="Sundermann A.J."/>
            <person name="Mounaud S."/>
            <person name="Pasculle A.W."/>
            <person name="Nierman W.C."/>
            <person name="Driscoll E."/>
            <person name="Cumbie R."/>
            <person name="Clancy C.J."/>
            <person name="Dupont C.L."/>
        </authorList>
    </citation>
    <scope>NUCLEOTIDE SEQUENCE</scope>
    <source>
        <strain evidence="13">GL16</strain>
    </source>
</reference>
<dbReference type="AlphaFoldDB" id="A0A9P6YBY4"/>
<dbReference type="GO" id="GO:0005886">
    <property type="term" value="C:plasma membrane"/>
    <property type="evidence" value="ECO:0007669"/>
    <property type="project" value="TreeGrafter"/>
</dbReference>
<accession>A0A9P6YBY4</accession>
<evidence type="ECO:0000256" key="9">
    <source>
        <dbReference type="ARBA" id="ARBA00080374"/>
    </source>
</evidence>
<dbReference type="PROSITE" id="PS51455">
    <property type="entry name" value="PIPK"/>
    <property type="match status" value="1"/>
</dbReference>
<dbReference type="GO" id="GO:0046854">
    <property type="term" value="P:phosphatidylinositol phosphate biosynthetic process"/>
    <property type="evidence" value="ECO:0007669"/>
    <property type="project" value="UniProtKB-ARBA"/>
</dbReference>
<feature type="domain" description="PIPK" evidence="12">
    <location>
        <begin position="134"/>
        <end position="529"/>
    </location>
</feature>
<dbReference type="FunFam" id="3.30.800.10:FF:000009">
    <property type="entry name" value="Phosphatidylinositol 4-phosphate 5-kinase its3"/>
    <property type="match status" value="1"/>
</dbReference>
<evidence type="ECO:0000256" key="6">
    <source>
        <dbReference type="ARBA" id="ARBA00022777"/>
    </source>
</evidence>
<name>A0A9P6YBY4_RHIOR</name>
<gene>
    <name evidence="13" type="ORF">G6F51_006050</name>
</gene>
<dbReference type="Gene3D" id="3.30.800.10">
    <property type="entry name" value="Phosphatidylinositol Phosphate Kinase II Beta"/>
    <property type="match status" value="1"/>
</dbReference>
<dbReference type="InterPro" id="IPR027483">
    <property type="entry name" value="PInositol-4-P-4/5-kinase_C_sf"/>
</dbReference>
<dbReference type="Gene3D" id="3.30.810.10">
    <property type="entry name" value="2-Layer Sandwich"/>
    <property type="match status" value="1"/>
</dbReference>
<evidence type="ECO:0000256" key="4">
    <source>
        <dbReference type="ARBA" id="ARBA00022679"/>
    </source>
</evidence>
<evidence type="ECO:0000313" key="13">
    <source>
        <dbReference type="EMBL" id="KAG1544446.1"/>
    </source>
</evidence>
<evidence type="ECO:0000313" key="14">
    <source>
        <dbReference type="Proteomes" id="UP000717996"/>
    </source>
</evidence>
<evidence type="ECO:0000256" key="3">
    <source>
        <dbReference type="ARBA" id="ARBA00022553"/>
    </source>
</evidence>
<dbReference type="InterPro" id="IPR023610">
    <property type="entry name" value="PInositol-4/5-P-5/4-kinase"/>
</dbReference>
<evidence type="ECO:0000256" key="7">
    <source>
        <dbReference type="ARBA" id="ARBA00022840"/>
    </source>
</evidence>
<comment type="catalytic activity">
    <reaction evidence="1">
        <text>a 1,2-diacyl-sn-glycero-3-phospho-(1D-myo-inositol 4-phosphate) + ATP = a 1,2-diacyl-sn-glycero-3-phospho-(1D-myo-inositol-4,5-bisphosphate) + ADP + H(+)</text>
        <dbReference type="Rhea" id="RHEA:14425"/>
        <dbReference type="ChEBI" id="CHEBI:15378"/>
        <dbReference type="ChEBI" id="CHEBI:30616"/>
        <dbReference type="ChEBI" id="CHEBI:58178"/>
        <dbReference type="ChEBI" id="CHEBI:58456"/>
        <dbReference type="ChEBI" id="CHEBI:456216"/>
        <dbReference type="EC" id="2.7.1.68"/>
    </reaction>
</comment>
<dbReference type="SMART" id="SM00330">
    <property type="entry name" value="PIPKc"/>
    <property type="match status" value="1"/>
</dbReference>
<dbReference type="CDD" id="cd17303">
    <property type="entry name" value="PIPKc_PIP5K_yeast_like"/>
    <property type="match status" value="1"/>
</dbReference>
<comment type="caution">
    <text evidence="13">The sequence shown here is derived from an EMBL/GenBank/DDBJ whole genome shotgun (WGS) entry which is preliminary data.</text>
</comment>
<dbReference type="PANTHER" id="PTHR23086:SF8">
    <property type="entry name" value="PHOSPHATIDYLINOSITOL 5-PHOSPHATE 4-KINASE, ISOFORM A"/>
    <property type="match status" value="1"/>
</dbReference>
<evidence type="ECO:0000256" key="8">
    <source>
        <dbReference type="ARBA" id="ARBA00078403"/>
    </source>
</evidence>
<organism evidence="13 14">
    <name type="scientific">Rhizopus oryzae</name>
    <name type="common">Mucormycosis agent</name>
    <name type="synonym">Rhizopus arrhizus var. delemar</name>
    <dbReference type="NCBI Taxonomy" id="64495"/>
    <lineage>
        <taxon>Eukaryota</taxon>
        <taxon>Fungi</taxon>
        <taxon>Fungi incertae sedis</taxon>
        <taxon>Mucoromycota</taxon>
        <taxon>Mucoromycotina</taxon>
        <taxon>Mucoromycetes</taxon>
        <taxon>Mucorales</taxon>
        <taxon>Mucorineae</taxon>
        <taxon>Rhizopodaceae</taxon>
        <taxon>Rhizopus</taxon>
    </lineage>
</organism>
<evidence type="ECO:0000256" key="2">
    <source>
        <dbReference type="ARBA" id="ARBA00012172"/>
    </source>
</evidence>
<evidence type="ECO:0000256" key="10">
    <source>
        <dbReference type="ARBA" id="ARBA00082306"/>
    </source>
</evidence>
<evidence type="ECO:0000256" key="11">
    <source>
        <dbReference type="PROSITE-ProRule" id="PRU00781"/>
    </source>
</evidence>
<protein>
    <recommendedName>
        <fullName evidence="2">1-phosphatidylinositol-4-phosphate 5-kinase</fullName>
        <ecNumber evidence="2">2.7.1.68</ecNumber>
    </recommendedName>
    <alternativeName>
        <fullName evidence="10">1-phosphatidylinositol 4-phosphate kinase</fullName>
    </alternativeName>
    <alternativeName>
        <fullName evidence="8">Diphosphoinositide kinase</fullName>
    </alternativeName>
    <alternativeName>
        <fullName evidence="9">PIP5K</fullName>
    </alternativeName>
</protein>
<evidence type="ECO:0000256" key="5">
    <source>
        <dbReference type="ARBA" id="ARBA00022741"/>
    </source>
</evidence>
<dbReference type="Proteomes" id="UP000717996">
    <property type="component" value="Unassembled WGS sequence"/>
</dbReference>
<keyword evidence="4 11" id="KW-0808">Transferase</keyword>
<dbReference type="InterPro" id="IPR027484">
    <property type="entry name" value="PInositol-4-P-5-kinase_N"/>
</dbReference>
<keyword evidence="6 11" id="KW-0418">Kinase</keyword>